<evidence type="ECO:0000313" key="3">
    <source>
        <dbReference type="EMBL" id="CAE0462505.1"/>
    </source>
</evidence>
<sequence>MLSVERTIIFSVAFMLLWLSLTLINFHLQISKDNLSIPSRTSTLIPSVSKQSKPFHVQNMVEQINLASFKEENAGPKVPFPQSIHNEEWETHLHPAVVMKPNSASEVEKDDAEGSSNSTNSKHMIKMPKFWNPEYFGGDVRKWLGDYGENLISPHQAAAIGSIIPSSTDYDIKVGDAEEVIESNEEGTVVNVLLDKLPPDEVEMLETIYVTIASYRDYRCPHTVEALFEQATHPERVRVGIVDQLDLEEDESCAKPKRSCKKHPDDTLCKFSHQIDVFEMDASLAVGPVFARHIGDRMYRGEYFMMQSDAHMEYVKDWDVEMITQWKLTNNEMAVLSTYVSEVVGHYDYDSGRRSTDTRPIMCATDYDIDYYNSNLAYLMHGQQPEGLAGVKGEPTLHPLWAAGFSFARGHFAVQVPYDQYLPMVFQGEEISIGLRAFTYGYDFYAPEVSMLFHYYSTGPGKKKRKVNKFWEHADSYEGVESESKARLLGILGMLGSEIDDSSTSGERKEVALMVKNKKDSKEEENVEADVDVSEEEEPEAADNKSKGDTETFEDDEEEIMISWNAIDERKYGRGLVRTVQKFLETFGIDEESRKVQENLCDFVGIPMNTIFLKNLRKDAMGIDYSKIDYKFKDPEEYGKTWEKFM</sequence>
<keyword evidence="2" id="KW-1133">Transmembrane helix</keyword>
<evidence type="ECO:0000256" key="2">
    <source>
        <dbReference type="SAM" id="Phobius"/>
    </source>
</evidence>
<dbReference type="EMBL" id="HBIO01009532">
    <property type="protein sequence ID" value="CAE0462505.1"/>
    <property type="molecule type" value="Transcribed_RNA"/>
</dbReference>
<evidence type="ECO:0000256" key="1">
    <source>
        <dbReference type="SAM" id="MobiDB-lite"/>
    </source>
</evidence>
<gene>
    <name evidence="3" type="ORF">CDEB00056_LOCUS7346</name>
</gene>
<name>A0A7S3Q1H3_9STRA</name>
<feature type="region of interest" description="Disordered" evidence="1">
    <location>
        <begin position="516"/>
        <end position="555"/>
    </location>
</feature>
<protein>
    <submittedName>
        <fullName evidence="3">Uncharacterized protein</fullName>
    </submittedName>
</protein>
<organism evidence="3">
    <name type="scientific">Chaetoceros debilis</name>
    <dbReference type="NCBI Taxonomy" id="122233"/>
    <lineage>
        <taxon>Eukaryota</taxon>
        <taxon>Sar</taxon>
        <taxon>Stramenopiles</taxon>
        <taxon>Ochrophyta</taxon>
        <taxon>Bacillariophyta</taxon>
        <taxon>Coscinodiscophyceae</taxon>
        <taxon>Chaetocerotophycidae</taxon>
        <taxon>Chaetocerotales</taxon>
        <taxon>Chaetocerotaceae</taxon>
        <taxon>Chaetoceros</taxon>
    </lineage>
</organism>
<dbReference type="InterPro" id="IPR021067">
    <property type="entry name" value="Glycosyltransferase"/>
</dbReference>
<dbReference type="AlphaFoldDB" id="A0A7S3Q1H3"/>
<feature type="region of interest" description="Disordered" evidence="1">
    <location>
        <begin position="102"/>
        <end position="121"/>
    </location>
</feature>
<dbReference type="PANTHER" id="PTHR34496:SF6">
    <property type="entry name" value="GLYCOSYLTRANSFERASE 2-LIKE DOMAIN-CONTAINING PROTEIN"/>
    <property type="match status" value="1"/>
</dbReference>
<keyword evidence="2" id="KW-0472">Membrane</keyword>
<feature type="transmembrane region" description="Helical" evidence="2">
    <location>
        <begin position="7"/>
        <end position="28"/>
    </location>
</feature>
<keyword evidence="2" id="KW-0812">Transmembrane</keyword>
<feature type="compositionally biased region" description="Acidic residues" evidence="1">
    <location>
        <begin position="525"/>
        <end position="541"/>
    </location>
</feature>
<dbReference type="PANTHER" id="PTHR34496">
    <property type="entry name" value="GLCNAC TRANSFERASE-RELATED"/>
    <property type="match status" value="1"/>
</dbReference>
<reference evidence="3" key="1">
    <citation type="submission" date="2021-01" db="EMBL/GenBank/DDBJ databases">
        <authorList>
            <person name="Corre E."/>
            <person name="Pelletier E."/>
            <person name="Niang G."/>
            <person name="Scheremetjew M."/>
            <person name="Finn R."/>
            <person name="Kale V."/>
            <person name="Holt S."/>
            <person name="Cochrane G."/>
            <person name="Meng A."/>
            <person name="Brown T."/>
            <person name="Cohen L."/>
        </authorList>
    </citation>
    <scope>NUCLEOTIDE SEQUENCE</scope>
    <source>
        <strain evidence="3">MM31A-1</strain>
    </source>
</reference>
<dbReference type="Pfam" id="PF11397">
    <property type="entry name" value="GlcNAc"/>
    <property type="match status" value="1"/>
</dbReference>
<proteinExistence type="predicted"/>
<accession>A0A7S3Q1H3</accession>